<keyword evidence="6 8" id="KW-0443">Lipid metabolism</keyword>
<dbReference type="GO" id="GO:0005737">
    <property type="term" value="C:cytoplasm"/>
    <property type="evidence" value="ECO:0007669"/>
    <property type="project" value="UniProtKB-SubCell"/>
</dbReference>
<dbReference type="GO" id="GO:0009245">
    <property type="term" value="P:lipid A biosynthetic process"/>
    <property type="evidence" value="ECO:0007669"/>
    <property type="project" value="UniProtKB-UniRule"/>
</dbReference>
<dbReference type="Gene3D" id="1.20.1180.10">
    <property type="entry name" value="Udp N-acetylglucosamine O-acyltransferase, C-terminal domain"/>
    <property type="match status" value="1"/>
</dbReference>
<name>A0A0S3PWG4_9BRAD</name>
<keyword evidence="11" id="KW-1185">Reference proteome</keyword>
<dbReference type="PANTHER" id="PTHR43480">
    <property type="entry name" value="ACYL-[ACYL-CARRIER-PROTEIN]--UDP-N-ACETYLGLUCOSAMINE O-ACYLTRANSFERASE"/>
    <property type="match status" value="1"/>
</dbReference>
<protein>
    <recommendedName>
        <fullName evidence="8">Acyl-[acyl-carrier-protein]--UDP-N-acetylglucosamine O-acyltransferase</fullName>
        <shortName evidence="8">UDP-N-acetylglucosamine acyltransferase</shortName>
        <ecNumber evidence="8">2.3.1.129</ecNumber>
    </recommendedName>
</protein>
<evidence type="ECO:0000313" key="10">
    <source>
        <dbReference type="EMBL" id="BAT60282.1"/>
    </source>
</evidence>
<dbReference type="Pfam" id="PF00132">
    <property type="entry name" value="Hexapep"/>
    <property type="match status" value="1"/>
</dbReference>
<comment type="subcellular location">
    <subcellularLocation>
        <location evidence="8">Cytoplasm</location>
    </subcellularLocation>
</comment>
<dbReference type="EMBL" id="AP014946">
    <property type="protein sequence ID" value="BAT60282.1"/>
    <property type="molecule type" value="Genomic_DNA"/>
</dbReference>
<keyword evidence="4 8" id="KW-0808">Transferase</keyword>
<dbReference type="InterPro" id="IPR037157">
    <property type="entry name" value="Acetyltransf_C_sf"/>
</dbReference>
<evidence type="ECO:0000256" key="8">
    <source>
        <dbReference type="HAMAP-Rule" id="MF_00387"/>
    </source>
</evidence>
<comment type="function">
    <text evidence="8">Involved in the biosynthesis of lipid A, a phosphorylated glycolipid that anchors the lipopolysaccharide to the outer membrane of the cell.</text>
</comment>
<dbReference type="InterPro" id="IPR001451">
    <property type="entry name" value="Hexapep"/>
</dbReference>
<dbReference type="InterPro" id="IPR011004">
    <property type="entry name" value="Trimer_LpxA-like_sf"/>
</dbReference>
<comment type="catalytic activity">
    <reaction evidence="8">
        <text>a (3R)-hydroxyacyl-[ACP] + UDP-N-acetyl-alpha-D-glucosamine = a UDP-3-O-[(3R)-3-hydroxyacyl]-N-acetyl-alpha-D-glucosamine + holo-[ACP]</text>
        <dbReference type="Rhea" id="RHEA:67812"/>
        <dbReference type="Rhea" id="RHEA-COMP:9685"/>
        <dbReference type="Rhea" id="RHEA-COMP:9945"/>
        <dbReference type="ChEBI" id="CHEBI:57705"/>
        <dbReference type="ChEBI" id="CHEBI:64479"/>
        <dbReference type="ChEBI" id="CHEBI:78827"/>
        <dbReference type="ChEBI" id="CHEBI:173225"/>
        <dbReference type="EC" id="2.3.1.129"/>
    </reaction>
</comment>
<dbReference type="Proteomes" id="UP000236884">
    <property type="component" value="Chromosome"/>
</dbReference>
<dbReference type="InterPro" id="IPR018357">
    <property type="entry name" value="Hexapep_transf_CS"/>
</dbReference>
<dbReference type="InterPro" id="IPR029098">
    <property type="entry name" value="Acetyltransf_C"/>
</dbReference>
<evidence type="ECO:0000256" key="2">
    <source>
        <dbReference type="ARBA" id="ARBA00022516"/>
    </source>
</evidence>
<dbReference type="GO" id="GO:0008780">
    <property type="term" value="F:acyl-[acyl-carrier-protein]-UDP-N-acetylglucosamine O-acyltransferase activity"/>
    <property type="evidence" value="ECO:0007669"/>
    <property type="project" value="UniProtKB-UniRule"/>
</dbReference>
<feature type="domain" description="UDP N-acetylglucosamine O-acyltransferase C-terminal" evidence="9">
    <location>
        <begin position="176"/>
        <end position="252"/>
    </location>
</feature>
<keyword evidence="2 8" id="KW-0444">Lipid biosynthesis</keyword>
<dbReference type="RefSeq" id="WP_096356354.1">
    <property type="nucleotide sequence ID" value="NZ_AP014946.1"/>
</dbReference>
<sequence length="261" mass="27406">MPKVHPTALVEAGAKLADDVEVGPFCIVGPDVTIGAGSRLISHVNVAGRTTLGDRTVVYPFASLGTAPQWIGLADEPTELILGTDNVIRESVSMNKGSVPGGGVTRVGNNNYFMVYAHVAHDCIVGNNNVFANSATLGGHVEVGDNVFLGGLAAIQQKTRIGSFAMLGGCSAITSDVIPFGMASGERAHMIGINMVGMKRKNFSPDSIRAVRSTYRSLFFTGTLEGGIEKATEDYGDDPAARLILDFVNSRGARHLCQPGD</sequence>
<dbReference type="OrthoDB" id="9807278at2"/>
<dbReference type="PANTHER" id="PTHR43480:SF1">
    <property type="entry name" value="ACYL-[ACYL-CARRIER-PROTEIN]--UDP-N-ACETYLGLUCOSAMINE O-ACYLTRANSFERASE, MITOCHONDRIAL-RELATED"/>
    <property type="match status" value="1"/>
</dbReference>
<dbReference type="Pfam" id="PF13720">
    <property type="entry name" value="Acetyltransf_11"/>
    <property type="match status" value="1"/>
</dbReference>
<keyword evidence="5 8" id="KW-0677">Repeat</keyword>
<dbReference type="HAMAP" id="MF_00387">
    <property type="entry name" value="LpxA"/>
    <property type="match status" value="1"/>
</dbReference>
<keyword evidence="1 8" id="KW-0963">Cytoplasm</keyword>
<comment type="subunit">
    <text evidence="8">Homotrimer.</text>
</comment>
<organism evidence="10 11">
    <name type="scientific">Variibacter gotjawalensis</name>
    <dbReference type="NCBI Taxonomy" id="1333996"/>
    <lineage>
        <taxon>Bacteria</taxon>
        <taxon>Pseudomonadati</taxon>
        <taxon>Pseudomonadota</taxon>
        <taxon>Alphaproteobacteria</taxon>
        <taxon>Hyphomicrobiales</taxon>
        <taxon>Nitrobacteraceae</taxon>
        <taxon>Variibacter</taxon>
    </lineage>
</organism>
<dbReference type="CDD" id="cd03351">
    <property type="entry name" value="LbH_UDP-GlcNAc_AT"/>
    <property type="match status" value="1"/>
</dbReference>
<dbReference type="EC" id="2.3.1.129" evidence="8"/>
<dbReference type="NCBIfam" id="NF003657">
    <property type="entry name" value="PRK05289.1"/>
    <property type="match status" value="1"/>
</dbReference>
<dbReference type="SUPFAM" id="SSF51161">
    <property type="entry name" value="Trimeric LpxA-like enzymes"/>
    <property type="match status" value="1"/>
</dbReference>
<evidence type="ECO:0000256" key="7">
    <source>
        <dbReference type="ARBA" id="ARBA00023315"/>
    </source>
</evidence>
<evidence type="ECO:0000256" key="6">
    <source>
        <dbReference type="ARBA" id="ARBA00023098"/>
    </source>
</evidence>
<dbReference type="KEGG" id="vgo:GJW-30_1_02818"/>
<accession>A0A0S3PWG4</accession>
<evidence type="ECO:0000256" key="4">
    <source>
        <dbReference type="ARBA" id="ARBA00022679"/>
    </source>
</evidence>
<comment type="similarity">
    <text evidence="8">Belongs to the transferase hexapeptide repeat family. LpxA subfamily.</text>
</comment>
<proteinExistence type="inferred from homology"/>
<evidence type="ECO:0000259" key="9">
    <source>
        <dbReference type="Pfam" id="PF13720"/>
    </source>
</evidence>
<dbReference type="AlphaFoldDB" id="A0A0S3PWG4"/>
<gene>
    <name evidence="8 10" type="primary">lpxA</name>
    <name evidence="10" type="ORF">GJW-30_1_02818</name>
</gene>
<comment type="pathway">
    <text evidence="8">Glycolipid biosynthesis; lipid IV(A) biosynthesis; lipid IV(A) from (3R)-3-hydroxytetradecanoyl-[acyl-carrier-protein] and UDP-N-acetyl-alpha-D-glucosamine: step 1/6.</text>
</comment>
<dbReference type="UniPathway" id="UPA00359">
    <property type="reaction ID" value="UER00477"/>
</dbReference>
<keyword evidence="7 8" id="KW-0012">Acyltransferase</keyword>
<dbReference type="Gene3D" id="2.160.10.10">
    <property type="entry name" value="Hexapeptide repeat proteins"/>
    <property type="match status" value="1"/>
</dbReference>
<dbReference type="PIRSF" id="PIRSF000456">
    <property type="entry name" value="UDP-GlcNAc_acltr"/>
    <property type="match status" value="1"/>
</dbReference>
<evidence type="ECO:0000256" key="3">
    <source>
        <dbReference type="ARBA" id="ARBA00022556"/>
    </source>
</evidence>
<reference evidence="10 11" key="1">
    <citation type="submission" date="2015-08" db="EMBL/GenBank/DDBJ databases">
        <title>Investigation of the bacterial diversity of lava forest soil.</title>
        <authorList>
            <person name="Lee J.S."/>
        </authorList>
    </citation>
    <scope>NUCLEOTIDE SEQUENCE [LARGE SCALE GENOMIC DNA]</scope>
    <source>
        <strain evidence="10 11">GJW-30</strain>
    </source>
</reference>
<evidence type="ECO:0000313" key="11">
    <source>
        <dbReference type="Proteomes" id="UP000236884"/>
    </source>
</evidence>
<dbReference type="GO" id="GO:0016020">
    <property type="term" value="C:membrane"/>
    <property type="evidence" value="ECO:0007669"/>
    <property type="project" value="GOC"/>
</dbReference>
<dbReference type="NCBIfam" id="TIGR01852">
    <property type="entry name" value="lipid_A_lpxA"/>
    <property type="match status" value="1"/>
</dbReference>
<evidence type="ECO:0000256" key="5">
    <source>
        <dbReference type="ARBA" id="ARBA00022737"/>
    </source>
</evidence>
<dbReference type="InterPro" id="IPR010137">
    <property type="entry name" value="Lipid_A_LpxA"/>
</dbReference>
<evidence type="ECO:0000256" key="1">
    <source>
        <dbReference type="ARBA" id="ARBA00022490"/>
    </source>
</evidence>
<keyword evidence="3 8" id="KW-0441">Lipid A biosynthesis</keyword>
<dbReference type="PROSITE" id="PS00101">
    <property type="entry name" value="HEXAPEP_TRANSFERASES"/>
    <property type="match status" value="1"/>
</dbReference>